<gene>
    <name evidence="4" type="ORF">GDO86_010011</name>
</gene>
<reference evidence="4" key="1">
    <citation type="thesis" date="2020" institute="ProQuest LLC" country="789 East Eisenhower Parkway, Ann Arbor, MI, USA">
        <title>Comparative Genomics and Chromosome Evolution.</title>
        <authorList>
            <person name="Mudd A.B."/>
        </authorList>
    </citation>
    <scope>NUCLEOTIDE SEQUENCE</scope>
    <source>
        <strain evidence="4">Female2</strain>
        <tissue evidence="4">Blood</tissue>
    </source>
</reference>
<keyword evidence="1" id="KW-0175">Coiled coil</keyword>
<accession>A0A8T2JLC4</accession>
<dbReference type="PANTHER" id="PTHR22115:SF1">
    <property type="entry name" value="COILED-COIL DOMAIN-CONTAINING PROTEIN 50"/>
    <property type="match status" value="1"/>
</dbReference>
<feature type="compositionally biased region" description="Basic and acidic residues" evidence="2">
    <location>
        <begin position="381"/>
        <end position="429"/>
    </location>
</feature>
<feature type="compositionally biased region" description="Low complexity" evidence="2">
    <location>
        <begin position="453"/>
        <end position="472"/>
    </location>
</feature>
<feature type="domain" description="Coiled-coil" evidence="3">
    <location>
        <begin position="14"/>
        <end position="136"/>
    </location>
</feature>
<feature type="region of interest" description="Disordered" evidence="2">
    <location>
        <begin position="134"/>
        <end position="346"/>
    </location>
</feature>
<dbReference type="EMBL" id="JAACNH010000004">
    <property type="protein sequence ID" value="KAG8445082.1"/>
    <property type="molecule type" value="Genomic_DNA"/>
</dbReference>
<dbReference type="GO" id="GO:0031625">
    <property type="term" value="F:ubiquitin protein ligase binding"/>
    <property type="evidence" value="ECO:0007669"/>
    <property type="project" value="TreeGrafter"/>
</dbReference>
<dbReference type="Proteomes" id="UP000812440">
    <property type="component" value="Chromosome 5"/>
</dbReference>
<protein>
    <recommendedName>
        <fullName evidence="3">Coiled-coil domain-containing protein</fullName>
    </recommendedName>
</protein>
<feature type="compositionally biased region" description="Basic and acidic residues" evidence="2">
    <location>
        <begin position="199"/>
        <end position="233"/>
    </location>
</feature>
<evidence type="ECO:0000256" key="2">
    <source>
        <dbReference type="SAM" id="MobiDB-lite"/>
    </source>
</evidence>
<evidence type="ECO:0000256" key="1">
    <source>
        <dbReference type="ARBA" id="ARBA00023054"/>
    </source>
</evidence>
<feature type="region of interest" description="Disordered" evidence="2">
    <location>
        <begin position="381"/>
        <end position="472"/>
    </location>
</feature>
<evidence type="ECO:0000313" key="4">
    <source>
        <dbReference type="EMBL" id="KAG8445082.1"/>
    </source>
</evidence>
<dbReference type="InterPro" id="IPR029311">
    <property type="entry name" value="CCDC50_N"/>
</dbReference>
<feature type="compositionally biased region" description="Basic and acidic residues" evidence="2">
    <location>
        <begin position="145"/>
        <end position="188"/>
    </location>
</feature>
<dbReference type="Pfam" id="PF15295">
    <property type="entry name" value="CCDC50_N"/>
    <property type="match status" value="1"/>
</dbReference>
<proteinExistence type="predicted"/>
<name>A0A8T2JLC4_9PIPI</name>
<dbReference type="GO" id="GO:0005737">
    <property type="term" value="C:cytoplasm"/>
    <property type="evidence" value="ECO:0007669"/>
    <property type="project" value="TreeGrafter"/>
</dbReference>
<dbReference type="InterPro" id="IPR039303">
    <property type="entry name" value="CCDC50"/>
</dbReference>
<keyword evidence="5" id="KW-1185">Reference proteome</keyword>
<feature type="compositionally biased region" description="Basic and acidic residues" evidence="2">
    <location>
        <begin position="317"/>
        <end position="333"/>
    </location>
</feature>
<evidence type="ECO:0000259" key="3">
    <source>
        <dbReference type="Pfam" id="PF15295"/>
    </source>
</evidence>
<dbReference type="OrthoDB" id="9994767at2759"/>
<sequence>MARGQHAANMTELSIDHSKLPGVKEVCRDFAVLEDHSLAHTLQEQEIEHHLATNIQRNQLVKTDLKVAKKLQEEEDLRAHTQVKNHQNELELLDSELAQEIQGKLVIEAERQRRQEEKDEDIARLLQEREEKRRKKYYPSAEDEPFYRDKEGHLKGRHKEFLSEYDRPHRHEMHEKKGFERNDPRFEKTASNNFRQRGHSAESRSLNKEEDSCDIHKRGGDYNRSPCKKEKPQRPPLPRTSRHQEDFLNERTNEGHPSENMPRKGRSNSYDLLAANDSDNKKQQDNFGEKSHRSYKDSDCDNERHRRRTPSPCQQRHFRDSGTRSKGIRDAPASRHTSVVRNQEENDAEIARKLQEREFKVNVADVRAAQLAQDEEIARYLTEKEEKANKKSKGREKISVEREMHMHDHVKERTREEHDYHHSRSDKPYRPLPPPPEDRDYDHYYTNVHPHSSPRSTRSKSQSSPKGSYYRP</sequence>
<feature type="compositionally biased region" description="Basic and acidic residues" evidence="2">
    <location>
        <begin position="278"/>
        <end position="304"/>
    </location>
</feature>
<organism evidence="4 5">
    <name type="scientific">Hymenochirus boettgeri</name>
    <name type="common">Congo dwarf clawed frog</name>
    <dbReference type="NCBI Taxonomy" id="247094"/>
    <lineage>
        <taxon>Eukaryota</taxon>
        <taxon>Metazoa</taxon>
        <taxon>Chordata</taxon>
        <taxon>Craniata</taxon>
        <taxon>Vertebrata</taxon>
        <taxon>Euteleostomi</taxon>
        <taxon>Amphibia</taxon>
        <taxon>Batrachia</taxon>
        <taxon>Anura</taxon>
        <taxon>Pipoidea</taxon>
        <taxon>Pipidae</taxon>
        <taxon>Pipinae</taxon>
        <taxon>Hymenochirus</taxon>
    </lineage>
</organism>
<comment type="caution">
    <text evidence="4">The sequence shown here is derived from an EMBL/GenBank/DDBJ whole genome shotgun (WGS) entry which is preliminary data.</text>
</comment>
<dbReference type="AlphaFoldDB" id="A0A8T2JLC4"/>
<evidence type="ECO:0000313" key="5">
    <source>
        <dbReference type="Proteomes" id="UP000812440"/>
    </source>
</evidence>
<feature type="compositionally biased region" description="Basic and acidic residues" evidence="2">
    <location>
        <begin position="242"/>
        <end position="257"/>
    </location>
</feature>
<dbReference type="PANTHER" id="PTHR22115">
    <property type="entry name" value="C3ORF6 PROTEIN-RELATED"/>
    <property type="match status" value="1"/>
</dbReference>